<proteinExistence type="predicted"/>
<dbReference type="InterPro" id="IPR047057">
    <property type="entry name" value="MerR_fam"/>
</dbReference>
<dbReference type="PANTHER" id="PTHR30204">
    <property type="entry name" value="REDOX-CYCLING DRUG-SENSING TRANSCRIPTIONAL ACTIVATOR SOXR"/>
    <property type="match status" value="1"/>
</dbReference>
<dbReference type="Gene3D" id="1.10.1660.10">
    <property type="match status" value="1"/>
</dbReference>
<sequence length="273" mass="29315">MTDPTPWMSIGEFARACRLTVKALRYYDREELLTPGRVDPHTGYRYYAPAQLATALRIGLLRRAGVSISSIRRIVDDPARSADVLAVERARIEYEAERALRSLALVGSLEAIAATALPVRLRHIDDQVVLWREGSADADDLDRTVAASIENLLVDAAVLGVDTDAPVVGRYPVVLEGTVDFGVGIEVAADVGSEAVLMPGGLFAAVDFTGPASLLPVAYHALFAELAARGVEAVGPVREYYLTDPAEVGAENMLTRVVHHVSDPDSKPSTSPQ</sequence>
<comment type="caution">
    <text evidence="3">The sequence shown here is derived from an EMBL/GenBank/DDBJ whole genome shotgun (WGS) entry which is preliminary data.</text>
</comment>
<dbReference type="Pfam" id="PF06445">
    <property type="entry name" value="GyrI-like"/>
    <property type="match status" value="1"/>
</dbReference>
<protein>
    <submittedName>
        <fullName evidence="3">MerR family transcriptional regulator</fullName>
    </submittedName>
</protein>
<feature type="domain" description="HTH merR-type" evidence="2">
    <location>
        <begin position="7"/>
        <end position="77"/>
    </location>
</feature>
<dbReference type="InterPro" id="IPR011256">
    <property type="entry name" value="Reg_factor_effector_dom_sf"/>
</dbReference>
<keyword evidence="1" id="KW-0238">DNA-binding</keyword>
<dbReference type="SUPFAM" id="SSF55136">
    <property type="entry name" value="Probable bacterial effector-binding domain"/>
    <property type="match status" value="1"/>
</dbReference>
<dbReference type="Gene3D" id="3.20.80.10">
    <property type="entry name" value="Regulatory factor, effector binding domain"/>
    <property type="match status" value="1"/>
</dbReference>
<dbReference type="CDD" id="cd01107">
    <property type="entry name" value="HTH_BmrR"/>
    <property type="match status" value="1"/>
</dbReference>
<dbReference type="InterPro" id="IPR029442">
    <property type="entry name" value="GyrI-like"/>
</dbReference>
<keyword evidence="4" id="KW-1185">Reference proteome</keyword>
<dbReference type="RefSeq" id="WP_330132735.1">
    <property type="nucleotide sequence ID" value="NZ_JAUTXY010000003.1"/>
</dbReference>
<evidence type="ECO:0000259" key="2">
    <source>
        <dbReference type="PROSITE" id="PS50937"/>
    </source>
</evidence>
<reference evidence="3 4" key="1">
    <citation type="submission" date="2023-07" db="EMBL/GenBank/DDBJ databases">
        <authorList>
            <person name="Girao M."/>
            <person name="Carvalho M.F."/>
        </authorList>
    </citation>
    <scope>NUCLEOTIDE SEQUENCE [LARGE SCALE GENOMIC DNA]</scope>
    <source>
        <strain evidence="3 4">YIM65754</strain>
    </source>
</reference>
<accession>A0ABU7L7G6</accession>
<dbReference type="SMART" id="SM00422">
    <property type="entry name" value="HTH_MERR"/>
    <property type="match status" value="1"/>
</dbReference>
<dbReference type="Pfam" id="PF13411">
    <property type="entry name" value="MerR_1"/>
    <property type="match status" value="1"/>
</dbReference>
<dbReference type="PROSITE" id="PS50937">
    <property type="entry name" value="HTH_MERR_2"/>
    <property type="match status" value="1"/>
</dbReference>
<evidence type="ECO:0000256" key="1">
    <source>
        <dbReference type="ARBA" id="ARBA00023125"/>
    </source>
</evidence>
<dbReference type="PANTHER" id="PTHR30204:SF97">
    <property type="entry name" value="MERR FAMILY REGULATORY PROTEIN"/>
    <property type="match status" value="1"/>
</dbReference>
<name>A0ABU7L7G6_9NOCA</name>
<organism evidence="3 4">
    <name type="scientific">Rhodococcus artemisiae</name>
    <dbReference type="NCBI Taxonomy" id="714159"/>
    <lineage>
        <taxon>Bacteria</taxon>
        <taxon>Bacillati</taxon>
        <taxon>Actinomycetota</taxon>
        <taxon>Actinomycetes</taxon>
        <taxon>Mycobacteriales</taxon>
        <taxon>Nocardiaceae</taxon>
        <taxon>Rhodococcus</taxon>
    </lineage>
</organism>
<dbReference type="Proteomes" id="UP001336020">
    <property type="component" value="Unassembled WGS sequence"/>
</dbReference>
<dbReference type="SUPFAM" id="SSF46955">
    <property type="entry name" value="Putative DNA-binding domain"/>
    <property type="match status" value="1"/>
</dbReference>
<dbReference type="EMBL" id="JAUTXY010000003">
    <property type="protein sequence ID" value="MEE2057473.1"/>
    <property type="molecule type" value="Genomic_DNA"/>
</dbReference>
<dbReference type="InterPro" id="IPR000551">
    <property type="entry name" value="MerR-type_HTH_dom"/>
</dbReference>
<evidence type="ECO:0000313" key="4">
    <source>
        <dbReference type="Proteomes" id="UP001336020"/>
    </source>
</evidence>
<evidence type="ECO:0000313" key="3">
    <source>
        <dbReference type="EMBL" id="MEE2057473.1"/>
    </source>
</evidence>
<gene>
    <name evidence="3" type="ORF">Q7514_08010</name>
</gene>
<dbReference type="InterPro" id="IPR009061">
    <property type="entry name" value="DNA-bd_dom_put_sf"/>
</dbReference>